<evidence type="ECO:0000259" key="4">
    <source>
        <dbReference type="PROSITE" id="PS51233"/>
    </source>
</evidence>
<dbReference type="Pfam" id="PF08742">
    <property type="entry name" value="C8"/>
    <property type="match status" value="2"/>
</dbReference>
<dbReference type="Gene3D" id="2.10.25.10">
    <property type="entry name" value="Laminin"/>
    <property type="match status" value="3"/>
</dbReference>
<name>A0ABV0U818_9TELE</name>
<keyword evidence="6" id="KW-1185">Reference proteome</keyword>
<evidence type="ECO:0000256" key="3">
    <source>
        <dbReference type="ARBA" id="ARBA00023180"/>
    </source>
</evidence>
<evidence type="ECO:0000256" key="2">
    <source>
        <dbReference type="ARBA" id="ARBA00023157"/>
    </source>
</evidence>
<dbReference type="Proteomes" id="UP001482620">
    <property type="component" value="Unassembled WGS sequence"/>
</dbReference>
<feature type="domain" description="VWFD" evidence="4">
    <location>
        <begin position="14"/>
        <end position="190"/>
    </location>
</feature>
<feature type="domain" description="VWFD" evidence="4">
    <location>
        <begin position="651"/>
        <end position="717"/>
    </location>
</feature>
<dbReference type="InterPro" id="IPR014853">
    <property type="entry name" value="VWF/SSPO/ZAN-like_Cys-rich_dom"/>
</dbReference>
<reference evidence="5 6" key="1">
    <citation type="submission" date="2021-06" db="EMBL/GenBank/DDBJ databases">
        <authorList>
            <person name="Palmer J.M."/>
        </authorList>
    </citation>
    <scope>NUCLEOTIDE SEQUENCE [LARGE SCALE GENOMIC DNA]</scope>
    <source>
        <strain evidence="6">if_2019</strain>
        <tissue evidence="5">Muscle</tissue>
    </source>
</reference>
<feature type="domain" description="VWFD" evidence="4">
    <location>
        <begin position="278"/>
        <end position="358"/>
    </location>
</feature>
<keyword evidence="2" id="KW-1015">Disulfide bond</keyword>
<feature type="non-terminal residue" evidence="5">
    <location>
        <position position="717"/>
    </location>
</feature>
<gene>
    <name evidence="5" type="ORF">ILYODFUR_024321</name>
</gene>
<dbReference type="PROSITE" id="PS51233">
    <property type="entry name" value="VWFD"/>
    <property type="match status" value="3"/>
</dbReference>
<accession>A0ABV0U818</accession>
<keyword evidence="1" id="KW-0677">Repeat</keyword>
<comment type="caution">
    <text evidence="5">The sequence shown here is derived from an EMBL/GenBank/DDBJ whole genome shotgun (WGS) entry which is preliminary data.</text>
</comment>
<evidence type="ECO:0000313" key="6">
    <source>
        <dbReference type="Proteomes" id="UP001482620"/>
    </source>
</evidence>
<dbReference type="EMBL" id="JAHRIQ010060799">
    <property type="protein sequence ID" value="MEQ2241339.1"/>
    <property type="molecule type" value="Genomic_DNA"/>
</dbReference>
<dbReference type="CDD" id="cd19941">
    <property type="entry name" value="TIL"/>
    <property type="match status" value="3"/>
</dbReference>
<evidence type="ECO:0000256" key="1">
    <source>
        <dbReference type="ARBA" id="ARBA00022737"/>
    </source>
</evidence>
<dbReference type="SMART" id="SM00216">
    <property type="entry name" value="VWD"/>
    <property type="match status" value="1"/>
</dbReference>
<dbReference type="InterPro" id="IPR050780">
    <property type="entry name" value="Mucin_vWF_Thrombospondin_sf"/>
</dbReference>
<dbReference type="InterPro" id="IPR001007">
    <property type="entry name" value="VWF_dom"/>
</dbReference>
<organism evidence="5 6">
    <name type="scientific">Ilyodon furcidens</name>
    <name type="common">goldbreast splitfin</name>
    <dbReference type="NCBI Taxonomy" id="33524"/>
    <lineage>
        <taxon>Eukaryota</taxon>
        <taxon>Metazoa</taxon>
        <taxon>Chordata</taxon>
        <taxon>Craniata</taxon>
        <taxon>Vertebrata</taxon>
        <taxon>Euteleostomi</taxon>
        <taxon>Actinopterygii</taxon>
        <taxon>Neopterygii</taxon>
        <taxon>Teleostei</taxon>
        <taxon>Neoteleostei</taxon>
        <taxon>Acanthomorphata</taxon>
        <taxon>Ovalentaria</taxon>
        <taxon>Atherinomorphae</taxon>
        <taxon>Cyprinodontiformes</taxon>
        <taxon>Goodeidae</taxon>
        <taxon>Ilyodon</taxon>
    </lineage>
</organism>
<proteinExistence type="predicted"/>
<dbReference type="InterPro" id="IPR002919">
    <property type="entry name" value="TIL_dom"/>
</dbReference>
<evidence type="ECO:0000313" key="5">
    <source>
        <dbReference type="EMBL" id="MEQ2241339.1"/>
    </source>
</evidence>
<protein>
    <recommendedName>
        <fullName evidence="4">VWFD domain-containing protein</fullName>
    </recommendedName>
</protein>
<sequence>MAVIKEPRESHINQFCSTWGNFHYKIFDGAFFHLPSTCNYILTSQCKGSYESFNIQLQRQEVDEVISIKRILMKLDGIMVELTNASVKVMDKLVSLPFSQGGISVLETMSYIKVKANLGLVFMWNQADSLWVELDAKFNNQTCGLCGDFNTIQLNDEFIQSDLCKELLNGPAFRSCRNLVDTESFIKACVKDMCYCNSNDSTCLCSTVSEYSRQCAHAGGHPQQWKTHHLCEKSCPFNMEYKECGSPCTDTCRYRQKSQLCDEHCIDGCFCPPDDIAIFRPSTFFIVIHTSFGLDLEIQLVPIMQIYIRAGVSLKGKILGLCGDFNDDSMDDFKTTSGLPERTAVAFANTWRAKATCPDVKTDLADPCTLSIDKEKYAKSWCSLLSDTNGIFAPCHSKVDPEEYKTSCMFDTCACENSEECMCAALSSYVHACAAEDVFLKGWRKDICNKYTTDCPATFVYKYYMTSCGRTCRSLSQSDLTCEVMVTPVDGCGCAKGTFLNEKGLCVSASECSCHAGNTLIQPGETATVQGQTCSCHAGKLSCKGKQITQPCTSPMVFFTCSDAKTGEKGSECQNSCQTLNSECVSSHCVSGCVCPNGLLLNGTEGCVAEEDCPCPHDGKYYNPGETITVDCNRCTCKNRMWQCTDNDCGGTCTIYGEGHYITFDKKKFAFKGDCGYIFSQDYCGDDVNGSFRVRTENIPCIGSESICSTSIKLYLG</sequence>
<dbReference type="PANTHER" id="PTHR11339:SF408">
    <property type="entry name" value="MUCIN-5B"/>
    <property type="match status" value="1"/>
</dbReference>
<dbReference type="Pfam" id="PF01826">
    <property type="entry name" value="TIL"/>
    <property type="match status" value="2"/>
</dbReference>
<dbReference type="Pfam" id="PF00094">
    <property type="entry name" value="VWD"/>
    <property type="match status" value="3"/>
</dbReference>
<dbReference type="InterPro" id="IPR036084">
    <property type="entry name" value="Ser_inhib-like_sf"/>
</dbReference>
<dbReference type="PANTHER" id="PTHR11339">
    <property type="entry name" value="EXTRACELLULAR MATRIX GLYCOPROTEIN RELATED"/>
    <property type="match status" value="1"/>
</dbReference>
<dbReference type="SUPFAM" id="SSF57567">
    <property type="entry name" value="Serine protease inhibitors"/>
    <property type="match status" value="3"/>
</dbReference>
<dbReference type="SMART" id="SM00215">
    <property type="entry name" value="VWC_out"/>
    <property type="match status" value="1"/>
</dbReference>
<dbReference type="SMART" id="SM00832">
    <property type="entry name" value="C8"/>
    <property type="match status" value="2"/>
</dbReference>
<dbReference type="InterPro" id="IPR001846">
    <property type="entry name" value="VWF_type-D"/>
</dbReference>
<keyword evidence="3" id="KW-0325">Glycoprotein</keyword>